<organism evidence="1 2">
    <name type="scientific">Artomyces pyxidatus</name>
    <dbReference type="NCBI Taxonomy" id="48021"/>
    <lineage>
        <taxon>Eukaryota</taxon>
        <taxon>Fungi</taxon>
        <taxon>Dikarya</taxon>
        <taxon>Basidiomycota</taxon>
        <taxon>Agaricomycotina</taxon>
        <taxon>Agaricomycetes</taxon>
        <taxon>Russulales</taxon>
        <taxon>Auriscalpiaceae</taxon>
        <taxon>Artomyces</taxon>
    </lineage>
</organism>
<reference evidence="1" key="2">
    <citation type="journal article" date="2022" name="New Phytol.">
        <title>Evolutionary transition to the ectomycorrhizal habit in the genomes of a hyperdiverse lineage of mushroom-forming fungi.</title>
        <authorList>
            <person name="Looney B."/>
            <person name="Miyauchi S."/>
            <person name="Morin E."/>
            <person name="Drula E."/>
            <person name="Courty P.E."/>
            <person name="Kohler A."/>
            <person name="Kuo A."/>
            <person name="LaButti K."/>
            <person name="Pangilinan J."/>
            <person name="Lipzen A."/>
            <person name="Riley R."/>
            <person name="Andreopoulos W."/>
            <person name="He G."/>
            <person name="Johnson J."/>
            <person name="Nolan M."/>
            <person name="Tritt A."/>
            <person name="Barry K.W."/>
            <person name="Grigoriev I.V."/>
            <person name="Nagy L.G."/>
            <person name="Hibbett D."/>
            <person name="Henrissat B."/>
            <person name="Matheny P.B."/>
            <person name="Labbe J."/>
            <person name="Martin F.M."/>
        </authorList>
    </citation>
    <scope>NUCLEOTIDE SEQUENCE</scope>
    <source>
        <strain evidence="1">HHB10654</strain>
    </source>
</reference>
<evidence type="ECO:0000313" key="1">
    <source>
        <dbReference type="EMBL" id="KAI0060190.1"/>
    </source>
</evidence>
<keyword evidence="2" id="KW-1185">Reference proteome</keyword>
<sequence length="189" mass="21412">MNLVFQVVVTYISLAEAAASMAQAYPSSTWSESVSQFLTGAKGKTLAVYTSPIFVAGVATTFLGMVIRVMCFRELGKFFTYELAIRDKHKLVTSGPYSIVRHPSYTGLALVYVGITCSALAEGMWWTEYGVQQTLAGWALWVSWWVVLIYTSFIGFRARKEDDMLHIEFGEEWEVYAKRVPCRYIPWLL</sequence>
<comment type="caution">
    <text evidence="1">The sequence shown here is derived from an EMBL/GenBank/DDBJ whole genome shotgun (WGS) entry which is preliminary data.</text>
</comment>
<gene>
    <name evidence="1" type="ORF">BV25DRAFT_991176</name>
</gene>
<dbReference type="Proteomes" id="UP000814140">
    <property type="component" value="Unassembled WGS sequence"/>
</dbReference>
<dbReference type="EMBL" id="MU277221">
    <property type="protein sequence ID" value="KAI0060190.1"/>
    <property type="molecule type" value="Genomic_DNA"/>
</dbReference>
<accession>A0ACB8SVN8</accession>
<reference evidence="1" key="1">
    <citation type="submission" date="2021-03" db="EMBL/GenBank/DDBJ databases">
        <authorList>
            <consortium name="DOE Joint Genome Institute"/>
            <person name="Ahrendt S."/>
            <person name="Looney B.P."/>
            <person name="Miyauchi S."/>
            <person name="Morin E."/>
            <person name="Drula E."/>
            <person name="Courty P.E."/>
            <person name="Chicoki N."/>
            <person name="Fauchery L."/>
            <person name="Kohler A."/>
            <person name="Kuo A."/>
            <person name="Labutti K."/>
            <person name="Pangilinan J."/>
            <person name="Lipzen A."/>
            <person name="Riley R."/>
            <person name="Andreopoulos W."/>
            <person name="He G."/>
            <person name="Johnson J."/>
            <person name="Barry K.W."/>
            <person name="Grigoriev I.V."/>
            <person name="Nagy L."/>
            <person name="Hibbett D."/>
            <person name="Henrissat B."/>
            <person name="Matheny P.B."/>
            <person name="Labbe J."/>
            <person name="Martin F."/>
        </authorList>
    </citation>
    <scope>NUCLEOTIDE SEQUENCE</scope>
    <source>
        <strain evidence="1">HHB10654</strain>
    </source>
</reference>
<evidence type="ECO:0000313" key="2">
    <source>
        <dbReference type="Proteomes" id="UP000814140"/>
    </source>
</evidence>
<name>A0ACB8SVN8_9AGAM</name>
<protein>
    <submittedName>
        <fullName evidence="1">Uncharacterized protein</fullName>
    </submittedName>
</protein>
<proteinExistence type="predicted"/>